<name>A0A9D1T0F6_9BACT</name>
<reference evidence="2" key="1">
    <citation type="submission" date="2020-10" db="EMBL/GenBank/DDBJ databases">
        <authorList>
            <person name="Gilroy R."/>
        </authorList>
    </citation>
    <scope>NUCLEOTIDE SEQUENCE</scope>
    <source>
        <strain evidence="2">10669</strain>
    </source>
</reference>
<dbReference type="EMBL" id="DVOG01000030">
    <property type="protein sequence ID" value="HIV03743.1"/>
    <property type="molecule type" value="Genomic_DNA"/>
</dbReference>
<gene>
    <name evidence="2" type="ORF">IAC75_01150</name>
</gene>
<dbReference type="Proteomes" id="UP000886812">
    <property type="component" value="Unassembled WGS sequence"/>
</dbReference>
<dbReference type="PROSITE" id="PS51820">
    <property type="entry name" value="PA14"/>
    <property type="match status" value="1"/>
</dbReference>
<proteinExistence type="predicted"/>
<protein>
    <recommendedName>
        <fullName evidence="1">PA14 domain-containing protein</fullName>
    </recommendedName>
</protein>
<dbReference type="AlphaFoldDB" id="A0A9D1T0F6"/>
<accession>A0A9D1T0F6</accession>
<evidence type="ECO:0000313" key="3">
    <source>
        <dbReference type="Proteomes" id="UP000886812"/>
    </source>
</evidence>
<evidence type="ECO:0000259" key="1">
    <source>
        <dbReference type="PROSITE" id="PS51820"/>
    </source>
</evidence>
<feature type="domain" description="PA14" evidence="1">
    <location>
        <begin position="101"/>
        <end position="289"/>
    </location>
</feature>
<sequence>VNSMMGSMGGMKAGGASSGLGSGAGGGIGSGMGPGIGNGRAFLSAFGSSFSKTPLLRGTLYDLKRSRDGDTVFCTTAPGDTGKRKQELHAALRSLVANKFNTQQSLAKKYYAAPTKLNANQVYIYKDIKTKNTIQANAATNAFAGPDGKPPFAAPGWLVVYEGEISPPETGEYRFVGMGDDVLLVGLNRELVFYAYWPGEGHGPAIHEPARANWEPENHCKNDGKGTRVNPKGPNVFQNLLYKGSWMKLRKGTKYKVCIAFGEGTGGLAGAALAIEKKGEAHPGNKYSVFKLSSIDPELMDILFIEGLYKAEGPTFMPPRRR</sequence>
<dbReference type="SUPFAM" id="SSF56988">
    <property type="entry name" value="Anthrax protective antigen"/>
    <property type="match status" value="1"/>
</dbReference>
<reference evidence="2" key="2">
    <citation type="journal article" date="2021" name="PeerJ">
        <title>Extensive microbial diversity within the chicken gut microbiome revealed by metagenomics and culture.</title>
        <authorList>
            <person name="Gilroy R."/>
            <person name="Ravi A."/>
            <person name="Getino M."/>
            <person name="Pursley I."/>
            <person name="Horton D.L."/>
            <person name="Alikhan N.F."/>
            <person name="Baker D."/>
            <person name="Gharbi K."/>
            <person name="Hall N."/>
            <person name="Watson M."/>
            <person name="Adriaenssens E.M."/>
            <person name="Foster-Nyarko E."/>
            <person name="Jarju S."/>
            <person name="Secka A."/>
            <person name="Antonio M."/>
            <person name="Oren A."/>
            <person name="Chaudhuri R.R."/>
            <person name="La Ragione R."/>
            <person name="Hildebrand F."/>
            <person name="Pallen M.J."/>
        </authorList>
    </citation>
    <scope>NUCLEOTIDE SEQUENCE</scope>
    <source>
        <strain evidence="2">10669</strain>
    </source>
</reference>
<dbReference type="InterPro" id="IPR037524">
    <property type="entry name" value="PA14/GLEYA"/>
</dbReference>
<comment type="caution">
    <text evidence="2">The sequence shown here is derived from an EMBL/GenBank/DDBJ whole genome shotgun (WGS) entry which is preliminary data.</text>
</comment>
<organism evidence="2 3">
    <name type="scientific">Candidatus Spyradosoma merdigallinarum</name>
    <dbReference type="NCBI Taxonomy" id="2840950"/>
    <lineage>
        <taxon>Bacteria</taxon>
        <taxon>Pseudomonadati</taxon>
        <taxon>Verrucomicrobiota</taxon>
        <taxon>Opitutia</taxon>
        <taxon>Opitutia incertae sedis</taxon>
        <taxon>Candidatus Spyradosoma</taxon>
    </lineage>
</organism>
<evidence type="ECO:0000313" key="2">
    <source>
        <dbReference type="EMBL" id="HIV03743.1"/>
    </source>
</evidence>
<feature type="non-terminal residue" evidence="2">
    <location>
        <position position="1"/>
    </location>
</feature>